<dbReference type="GO" id="GO:0046452">
    <property type="term" value="P:dihydrofolate metabolic process"/>
    <property type="evidence" value="ECO:0007669"/>
    <property type="project" value="TreeGrafter"/>
</dbReference>
<evidence type="ECO:0000256" key="3">
    <source>
        <dbReference type="ARBA" id="ARBA00018886"/>
    </source>
</evidence>
<keyword evidence="5" id="KW-0521">NADP</keyword>
<dbReference type="GO" id="GO:0050661">
    <property type="term" value="F:NADP binding"/>
    <property type="evidence" value="ECO:0007669"/>
    <property type="project" value="InterPro"/>
</dbReference>
<name>A0A2A9NY26_9AGAR</name>
<evidence type="ECO:0000313" key="10">
    <source>
        <dbReference type="Proteomes" id="UP000242287"/>
    </source>
</evidence>
<reference evidence="9 10" key="1">
    <citation type="submission" date="2014-02" db="EMBL/GenBank/DDBJ databases">
        <title>Transposable element dynamics among asymbiotic and ectomycorrhizal Amanita fungi.</title>
        <authorList>
            <consortium name="DOE Joint Genome Institute"/>
            <person name="Hess J."/>
            <person name="Skrede I."/>
            <person name="Wolfe B."/>
            <person name="LaButti K."/>
            <person name="Ohm R.A."/>
            <person name="Grigoriev I.V."/>
            <person name="Pringle A."/>
        </authorList>
    </citation>
    <scope>NUCLEOTIDE SEQUENCE [LARGE SCALE GENOMIC DNA]</scope>
    <source>
        <strain evidence="9 10">SKay4041</strain>
    </source>
</reference>
<accession>A0A2A9NY26</accession>
<feature type="domain" description="DHFR" evidence="8">
    <location>
        <begin position="3"/>
        <end position="203"/>
    </location>
</feature>
<dbReference type="PANTHER" id="PTHR48069">
    <property type="entry name" value="DIHYDROFOLATE REDUCTASE"/>
    <property type="match status" value="1"/>
</dbReference>
<keyword evidence="6" id="KW-0560">Oxidoreductase</keyword>
<evidence type="ECO:0000256" key="4">
    <source>
        <dbReference type="ARBA" id="ARBA00022563"/>
    </source>
</evidence>
<evidence type="ECO:0000256" key="6">
    <source>
        <dbReference type="ARBA" id="ARBA00023002"/>
    </source>
</evidence>
<dbReference type="GO" id="GO:0005739">
    <property type="term" value="C:mitochondrion"/>
    <property type="evidence" value="ECO:0007669"/>
    <property type="project" value="TreeGrafter"/>
</dbReference>
<keyword evidence="10" id="KW-1185">Reference proteome</keyword>
<dbReference type="SUPFAM" id="SSF53597">
    <property type="entry name" value="Dihydrofolate reductase-like"/>
    <property type="match status" value="1"/>
</dbReference>
<dbReference type="STRING" id="703135.A0A2A9NY26"/>
<dbReference type="Gene3D" id="3.40.430.10">
    <property type="entry name" value="Dihydrofolate Reductase, subunit A"/>
    <property type="match status" value="1"/>
</dbReference>
<evidence type="ECO:0000256" key="5">
    <source>
        <dbReference type="ARBA" id="ARBA00022857"/>
    </source>
</evidence>
<gene>
    <name evidence="9" type="ORF">AMATHDRAFT_134370</name>
</gene>
<dbReference type="PANTHER" id="PTHR48069:SF3">
    <property type="entry name" value="DIHYDROFOLATE REDUCTASE"/>
    <property type="match status" value="1"/>
</dbReference>
<dbReference type="GO" id="GO:0046654">
    <property type="term" value="P:tetrahydrofolate biosynthetic process"/>
    <property type="evidence" value="ECO:0007669"/>
    <property type="project" value="UniProtKB-UniPathway"/>
</dbReference>
<proteinExistence type="inferred from homology"/>
<dbReference type="GO" id="GO:0004146">
    <property type="term" value="F:dihydrofolate reductase activity"/>
    <property type="evidence" value="ECO:0007669"/>
    <property type="project" value="UniProtKB-EC"/>
</dbReference>
<dbReference type="InterPro" id="IPR012259">
    <property type="entry name" value="DHFR"/>
</dbReference>
<dbReference type="CDD" id="cd00209">
    <property type="entry name" value="DHFR"/>
    <property type="match status" value="1"/>
</dbReference>
<dbReference type="Proteomes" id="UP000242287">
    <property type="component" value="Unassembled WGS sequence"/>
</dbReference>
<dbReference type="PROSITE" id="PS51330">
    <property type="entry name" value="DHFR_2"/>
    <property type="match status" value="1"/>
</dbReference>
<comment type="similarity">
    <text evidence="7">Belongs to the dihydrofolate reductase family.</text>
</comment>
<evidence type="ECO:0000313" key="9">
    <source>
        <dbReference type="EMBL" id="PFH54454.1"/>
    </source>
</evidence>
<dbReference type="EMBL" id="KZ301969">
    <property type="protein sequence ID" value="PFH54454.1"/>
    <property type="molecule type" value="Genomic_DNA"/>
</dbReference>
<dbReference type="InterPro" id="IPR024072">
    <property type="entry name" value="DHFR-like_dom_sf"/>
</dbReference>
<evidence type="ECO:0000259" key="8">
    <source>
        <dbReference type="PROSITE" id="PS51330"/>
    </source>
</evidence>
<evidence type="ECO:0000256" key="1">
    <source>
        <dbReference type="ARBA" id="ARBA00004903"/>
    </source>
</evidence>
<dbReference type="GO" id="GO:0046655">
    <property type="term" value="P:folic acid metabolic process"/>
    <property type="evidence" value="ECO:0007669"/>
    <property type="project" value="TreeGrafter"/>
</dbReference>
<dbReference type="AlphaFoldDB" id="A0A2A9NY26"/>
<dbReference type="PROSITE" id="PS00075">
    <property type="entry name" value="DHFR_1"/>
    <property type="match status" value="1"/>
</dbReference>
<evidence type="ECO:0000256" key="2">
    <source>
        <dbReference type="ARBA" id="ARBA00012856"/>
    </source>
</evidence>
<dbReference type="PRINTS" id="PR00070">
    <property type="entry name" value="DHFR"/>
</dbReference>
<dbReference type="OrthoDB" id="414698at2759"/>
<organism evidence="9 10">
    <name type="scientific">Amanita thiersii Skay4041</name>
    <dbReference type="NCBI Taxonomy" id="703135"/>
    <lineage>
        <taxon>Eukaryota</taxon>
        <taxon>Fungi</taxon>
        <taxon>Dikarya</taxon>
        <taxon>Basidiomycota</taxon>
        <taxon>Agaricomycotina</taxon>
        <taxon>Agaricomycetes</taxon>
        <taxon>Agaricomycetidae</taxon>
        <taxon>Agaricales</taxon>
        <taxon>Pluteineae</taxon>
        <taxon>Amanitaceae</taxon>
        <taxon>Amanita</taxon>
    </lineage>
</organism>
<dbReference type="InterPro" id="IPR001796">
    <property type="entry name" value="DHFR_dom"/>
</dbReference>
<dbReference type="Pfam" id="PF00186">
    <property type="entry name" value="DHFR_1"/>
    <property type="match status" value="1"/>
</dbReference>
<dbReference type="InterPro" id="IPR017925">
    <property type="entry name" value="DHFR_CS"/>
</dbReference>
<dbReference type="EC" id="1.5.1.3" evidence="2"/>
<dbReference type="UniPathway" id="UPA00077">
    <property type="reaction ID" value="UER00158"/>
</dbReference>
<protein>
    <recommendedName>
        <fullName evidence="3">Dihydrofolate reductase</fullName>
        <ecNumber evidence="2">1.5.1.3</ecNumber>
    </recommendedName>
</protein>
<sequence length="205" mass="23617">MLPLTIIVAATKNNGIGKNSRLPWRLSKDLRYFAQATSNAPEGKRNAVIMGRSTWESIPPNFRPLPNRLNIVLSRQQDYDLGVPDGAPACLFYDLKSAFSHIETLHKENKIPIHRTFIIGGATVYKETLDLPSIGQEFVNRVLLTRISEPDFDCDVFMPDIFQEKERWKRAPHEELQKWVGFDVVRGVQEENGIKYEFQMWTREA</sequence>
<evidence type="ECO:0000256" key="7">
    <source>
        <dbReference type="RuleBase" id="RU004474"/>
    </source>
</evidence>
<keyword evidence="4" id="KW-0554">One-carbon metabolism</keyword>
<dbReference type="GO" id="GO:0006730">
    <property type="term" value="P:one-carbon metabolic process"/>
    <property type="evidence" value="ECO:0007669"/>
    <property type="project" value="UniProtKB-KW"/>
</dbReference>
<comment type="pathway">
    <text evidence="1">Cofactor biosynthesis; tetrahydrofolate biosynthesis; 5,6,7,8-tetrahydrofolate from 7,8-dihydrofolate: step 1/1.</text>
</comment>